<evidence type="ECO:0000256" key="3">
    <source>
        <dbReference type="ARBA" id="ARBA00006247"/>
    </source>
</evidence>
<evidence type="ECO:0000256" key="1">
    <source>
        <dbReference type="ARBA" id="ARBA00001941"/>
    </source>
</evidence>
<sequence length="398" mass="41598">MDFDAQDEVTALARRLVRTPSENPPGRESAVAEVLAGQARAWGLEVTTQEIDDNRVNVVTRLPGTGSAPSLVYCGHLDTVPVGARRDWAEDPFGGVVRDGYLWGRGAVDMKGGLAAMLTSLAVLRFAGTELPGDLVLCAVVGEEADCAGSRHLDGTDVLDDAGWLVVGEPTDLDLVVAHKGAVRVELVAHGMSAHGATPELGVNAIEAVARLVSAVRVLPADVRPHPLLGSPSSSVNLIEGGTAVNVVPDLCRAVVDVRTIPGVDADVVLASVKEGADRVMAAMPEVEILVRVLHERAPVSTSVDHPLVRASQEAAVRTLGGRRPTRGVPYFSDASVLSPPRNLPTVLFGPGEEALMHKANERVSTTDLHRATRFLSVLPTVLHGPDTGLPGGSAVGA</sequence>
<dbReference type="Gene3D" id="3.30.70.360">
    <property type="match status" value="1"/>
</dbReference>
<feature type="domain" description="Peptidase M20 dimerisation" evidence="8">
    <location>
        <begin position="177"/>
        <end position="276"/>
    </location>
</feature>
<keyword evidence="6" id="KW-0862">Zinc</keyword>
<evidence type="ECO:0000313" key="10">
    <source>
        <dbReference type="Proteomes" id="UP000239494"/>
    </source>
</evidence>
<comment type="similarity">
    <text evidence="3">Belongs to the peptidase M20A family.</text>
</comment>
<evidence type="ECO:0000313" key="9">
    <source>
        <dbReference type="EMBL" id="PRY36928.1"/>
    </source>
</evidence>
<dbReference type="PANTHER" id="PTHR43808">
    <property type="entry name" value="ACETYLORNITHINE DEACETYLASE"/>
    <property type="match status" value="1"/>
</dbReference>
<accession>A0A2T0SU51</accession>
<dbReference type="CDD" id="cd08659">
    <property type="entry name" value="M20_ArgE_DapE-like"/>
    <property type="match status" value="1"/>
</dbReference>
<dbReference type="Pfam" id="PF07687">
    <property type="entry name" value="M20_dimer"/>
    <property type="match status" value="1"/>
</dbReference>
<comment type="cofactor">
    <cofactor evidence="2">
        <name>Zn(2+)</name>
        <dbReference type="ChEBI" id="CHEBI:29105"/>
    </cofactor>
</comment>
<dbReference type="EMBL" id="PVTF01000011">
    <property type="protein sequence ID" value="PRY36928.1"/>
    <property type="molecule type" value="Genomic_DNA"/>
</dbReference>
<reference evidence="9 10" key="1">
    <citation type="submission" date="2018-03" db="EMBL/GenBank/DDBJ databases">
        <title>Genomic Encyclopedia of Archaeal and Bacterial Type Strains, Phase II (KMG-II): from individual species to whole genera.</title>
        <authorList>
            <person name="Goeker M."/>
        </authorList>
    </citation>
    <scope>NUCLEOTIDE SEQUENCE [LARGE SCALE GENOMIC DNA]</scope>
    <source>
        <strain evidence="9 10">DSM 44720</strain>
    </source>
</reference>
<dbReference type="InterPro" id="IPR036264">
    <property type="entry name" value="Bact_exopeptidase_dim_dom"/>
</dbReference>
<dbReference type="NCBIfam" id="TIGR01910">
    <property type="entry name" value="DapE-ArgE"/>
    <property type="match status" value="1"/>
</dbReference>
<dbReference type="Gene3D" id="3.40.630.10">
    <property type="entry name" value="Zn peptidases"/>
    <property type="match status" value="1"/>
</dbReference>
<dbReference type="Proteomes" id="UP000239494">
    <property type="component" value="Unassembled WGS sequence"/>
</dbReference>
<dbReference type="SUPFAM" id="SSF55031">
    <property type="entry name" value="Bacterial exopeptidase dimerisation domain"/>
    <property type="match status" value="1"/>
</dbReference>
<keyword evidence="5" id="KW-0378">Hydrolase</keyword>
<evidence type="ECO:0000256" key="4">
    <source>
        <dbReference type="ARBA" id="ARBA00022723"/>
    </source>
</evidence>
<dbReference type="Pfam" id="PF01546">
    <property type="entry name" value="Peptidase_M20"/>
    <property type="match status" value="1"/>
</dbReference>
<dbReference type="RefSeq" id="WP_146174999.1">
    <property type="nucleotide sequence ID" value="NZ_PVTF01000011.1"/>
</dbReference>
<comment type="cofactor">
    <cofactor evidence="1">
        <name>Co(2+)</name>
        <dbReference type="ChEBI" id="CHEBI:48828"/>
    </cofactor>
</comment>
<dbReference type="GO" id="GO:0046872">
    <property type="term" value="F:metal ion binding"/>
    <property type="evidence" value="ECO:0007669"/>
    <property type="project" value="UniProtKB-KW"/>
</dbReference>
<proteinExistence type="inferred from homology"/>
<gene>
    <name evidence="9" type="ORF">CLV43_111300</name>
</gene>
<dbReference type="OrthoDB" id="7055905at2"/>
<dbReference type="InterPro" id="IPR010182">
    <property type="entry name" value="ArgE/DapE"/>
</dbReference>
<dbReference type="InterPro" id="IPR002933">
    <property type="entry name" value="Peptidase_M20"/>
</dbReference>
<name>A0A2T0SU51_9PSEU</name>
<evidence type="ECO:0000256" key="7">
    <source>
        <dbReference type="ARBA" id="ARBA00023285"/>
    </source>
</evidence>
<evidence type="ECO:0000256" key="6">
    <source>
        <dbReference type="ARBA" id="ARBA00022833"/>
    </source>
</evidence>
<dbReference type="InterPro" id="IPR011650">
    <property type="entry name" value="Peptidase_M20_dimer"/>
</dbReference>
<protein>
    <submittedName>
        <fullName evidence="9">Succinyl-diaminopimelate desuccinylase</fullName>
    </submittedName>
</protein>
<keyword evidence="4" id="KW-0479">Metal-binding</keyword>
<dbReference type="AlphaFoldDB" id="A0A2T0SU51"/>
<dbReference type="SUPFAM" id="SSF53187">
    <property type="entry name" value="Zn-dependent exopeptidases"/>
    <property type="match status" value="1"/>
</dbReference>
<keyword evidence="7" id="KW-0170">Cobalt</keyword>
<evidence type="ECO:0000256" key="5">
    <source>
        <dbReference type="ARBA" id="ARBA00022801"/>
    </source>
</evidence>
<evidence type="ECO:0000259" key="8">
    <source>
        <dbReference type="Pfam" id="PF07687"/>
    </source>
</evidence>
<organism evidence="9 10">
    <name type="scientific">Umezawaea tangerina</name>
    <dbReference type="NCBI Taxonomy" id="84725"/>
    <lineage>
        <taxon>Bacteria</taxon>
        <taxon>Bacillati</taxon>
        <taxon>Actinomycetota</taxon>
        <taxon>Actinomycetes</taxon>
        <taxon>Pseudonocardiales</taxon>
        <taxon>Pseudonocardiaceae</taxon>
        <taxon>Umezawaea</taxon>
    </lineage>
</organism>
<comment type="caution">
    <text evidence="9">The sequence shown here is derived from an EMBL/GenBank/DDBJ whole genome shotgun (WGS) entry which is preliminary data.</text>
</comment>
<dbReference type="GO" id="GO:0016787">
    <property type="term" value="F:hydrolase activity"/>
    <property type="evidence" value="ECO:0007669"/>
    <property type="project" value="UniProtKB-KW"/>
</dbReference>
<evidence type="ECO:0000256" key="2">
    <source>
        <dbReference type="ARBA" id="ARBA00001947"/>
    </source>
</evidence>
<keyword evidence="10" id="KW-1185">Reference proteome</keyword>
<dbReference type="InterPro" id="IPR050072">
    <property type="entry name" value="Peptidase_M20A"/>
</dbReference>